<evidence type="ECO:0000313" key="1">
    <source>
        <dbReference type="EMBL" id="QEY63426.1"/>
    </source>
</evidence>
<dbReference type="Pfam" id="PF13645">
    <property type="entry name" value="YkuD_2"/>
    <property type="match status" value="1"/>
</dbReference>
<evidence type="ECO:0000313" key="2">
    <source>
        <dbReference type="Proteomes" id="UP000327179"/>
    </source>
</evidence>
<organism evidence="1 2">
    <name type="scientific">Metapseudomonas lalkuanensis</name>
    <dbReference type="NCBI Taxonomy" id="2604832"/>
    <lineage>
        <taxon>Bacteria</taxon>
        <taxon>Pseudomonadati</taxon>
        <taxon>Pseudomonadota</taxon>
        <taxon>Gammaproteobacteria</taxon>
        <taxon>Pseudomonadales</taxon>
        <taxon>Pseudomonadaceae</taxon>
        <taxon>Metapseudomonas</taxon>
    </lineage>
</organism>
<dbReference type="Proteomes" id="UP000327179">
    <property type="component" value="Chromosome"/>
</dbReference>
<proteinExistence type="predicted"/>
<sequence length="199" mass="21954">MSRFLLLILLFTSPILRAGDLELLVSQPQLGELLDRLKANRHPHFAVVDYGRASTLPRFYLFDSRSHALLSSFRVAHGKGSDPDHDGYADSFSNDFGSRSSSLGLFRTSQVFDSDEPGHGRSMRLIGLSTSNSNAEERAIVIHANAYMEDDFIREHGVPGRSYGCLVLARADRDRVIAQLSGGALIFAISQKFPSVAKE</sequence>
<evidence type="ECO:0008006" key="3">
    <source>
        <dbReference type="Google" id="ProtNLM"/>
    </source>
</evidence>
<dbReference type="PANTHER" id="PTHR38477:SF1">
    <property type="entry name" value="MUREIN L,D-TRANSPEPTIDASE CATALYTIC DOMAIN FAMILY PROTEIN"/>
    <property type="match status" value="1"/>
</dbReference>
<dbReference type="KEGG" id="plal:FXN65_15690"/>
<gene>
    <name evidence="1" type="ORF">FXN65_15690</name>
</gene>
<dbReference type="EMBL" id="CP043311">
    <property type="protein sequence ID" value="QEY63426.1"/>
    <property type="molecule type" value="Genomic_DNA"/>
</dbReference>
<keyword evidence="2" id="KW-1185">Reference proteome</keyword>
<name>A0A5J6QRU8_9GAMM</name>
<dbReference type="RefSeq" id="WP_151134072.1">
    <property type="nucleotide sequence ID" value="NZ_CP043311.1"/>
</dbReference>
<accession>A0A5J6QRU8</accession>
<reference evidence="1 2" key="1">
    <citation type="submission" date="2019-08" db="EMBL/GenBank/DDBJ databases">
        <title>Whole-genome Sequencing of e-waste polymer degrading bacterium Pseudomonas sp. strain PE08.</title>
        <authorList>
            <person name="Kirdat K."/>
            <person name="Debbarma P."/>
            <person name="Narawade N."/>
            <person name="Suyal D."/>
            <person name="Thorat V."/>
            <person name="Shouche Y."/>
            <person name="Goel R."/>
            <person name="Yadav A."/>
        </authorList>
    </citation>
    <scope>NUCLEOTIDE SEQUENCE [LARGE SCALE GENOMIC DNA]</scope>
    <source>
        <strain evidence="1 2">PE08</strain>
    </source>
</reference>
<dbReference type="AlphaFoldDB" id="A0A5J6QRU8"/>
<protein>
    <recommendedName>
        <fullName evidence="3">Murein L,D-transpeptidase catalytic domain family protein</fullName>
    </recommendedName>
</protein>
<dbReference type="InterPro" id="IPR032676">
    <property type="entry name" value="YkuD_2"/>
</dbReference>
<dbReference type="PANTHER" id="PTHR38477">
    <property type="entry name" value="HYPOTHETICAL EXPORTED PROTEIN"/>
    <property type="match status" value="1"/>
</dbReference>